<feature type="compositionally biased region" description="Basic and acidic residues" evidence="1">
    <location>
        <begin position="181"/>
        <end position="190"/>
    </location>
</feature>
<feature type="region of interest" description="Disordered" evidence="1">
    <location>
        <begin position="73"/>
        <end position="198"/>
    </location>
</feature>
<comment type="caution">
    <text evidence="2">The sequence shown here is derived from an EMBL/GenBank/DDBJ whole genome shotgun (WGS) entry which is preliminary data.</text>
</comment>
<name>A0AA40ELY0_9PEZI</name>
<keyword evidence="3" id="KW-1185">Reference proteome</keyword>
<feature type="compositionally biased region" description="Low complexity" evidence="1">
    <location>
        <begin position="128"/>
        <end position="148"/>
    </location>
</feature>
<dbReference type="Proteomes" id="UP001172159">
    <property type="component" value="Unassembled WGS sequence"/>
</dbReference>
<proteinExistence type="predicted"/>
<reference evidence="2" key="1">
    <citation type="submission" date="2023-06" db="EMBL/GenBank/DDBJ databases">
        <title>Genome-scale phylogeny and comparative genomics of the fungal order Sordariales.</title>
        <authorList>
            <consortium name="Lawrence Berkeley National Laboratory"/>
            <person name="Hensen N."/>
            <person name="Bonometti L."/>
            <person name="Westerberg I."/>
            <person name="Brannstrom I.O."/>
            <person name="Guillou S."/>
            <person name="Cros-Aarteil S."/>
            <person name="Calhoun S."/>
            <person name="Haridas S."/>
            <person name="Kuo A."/>
            <person name="Mondo S."/>
            <person name="Pangilinan J."/>
            <person name="Riley R."/>
            <person name="Labutti K."/>
            <person name="Andreopoulos B."/>
            <person name="Lipzen A."/>
            <person name="Chen C."/>
            <person name="Yanf M."/>
            <person name="Daum C."/>
            <person name="Ng V."/>
            <person name="Clum A."/>
            <person name="Steindorff A."/>
            <person name="Ohm R."/>
            <person name="Martin F."/>
            <person name="Silar P."/>
            <person name="Natvig D."/>
            <person name="Lalanne C."/>
            <person name="Gautier V."/>
            <person name="Ament-Velasquez S.L."/>
            <person name="Kruys A."/>
            <person name="Hutchinson M.I."/>
            <person name="Powell A.J."/>
            <person name="Barry K."/>
            <person name="Miller A.N."/>
            <person name="Grigoriev I.V."/>
            <person name="Debuchy R."/>
            <person name="Gladieux P."/>
            <person name="Thoren M.H."/>
            <person name="Johannesson H."/>
        </authorList>
    </citation>
    <scope>NUCLEOTIDE SEQUENCE</scope>
    <source>
        <strain evidence="2">CBS 540.89</strain>
    </source>
</reference>
<feature type="compositionally biased region" description="Basic and acidic residues" evidence="1">
    <location>
        <begin position="157"/>
        <end position="174"/>
    </location>
</feature>
<feature type="compositionally biased region" description="Basic and acidic residues" evidence="1">
    <location>
        <begin position="40"/>
        <end position="54"/>
    </location>
</feature>
<dbReference type="AlphaFoldDB" id="A0AA40ELY0"/>
<evidence type="ECO:0000256" key="1">
    <source>
        <dbReference type="SAM" id="MobiDB-lite"/>
    </source>
</evidence>
<feature type="region of interest" description="Disordered" evidence="1">
    <location>
        <begin position="40"/>
        <end position="61"/>
    </location>
</feature>
<gene>
    <name evidence="2" type="ORF">B0T21DRAFT_345632</name>
</gene>
<evidence type="ECO:0000313" key="2">
    <source>
        <dbReference type="EMBL" id="KAK0741743.1"/>
    </source>
</evidence>
<organism evidence="2 3">
    <name type="scientific">Apiosordaria backusii</name>
    <dbReference type="NCBI Taxonomy" id="314023"/>
    <lineage>
        <taxon>Eukaryota</taxon>
        <taxon>Fungi</taxon>
        <taxon>Dikarya</taxon>
        <taxon>Ascomycota</taxon>
        <taxon>Pezizomycotina</taxon>
        <taxon>Sordariomycetes</taxon>
        <taxon>Sordariomycetidae</taxon>
        <taxon>Sordariales</taxon>
        <taxon>Lasiosphaeriaceae</taxon>
        <taxon>Apiosordaria</taxon>
    </lineage>
</organism>
<accession>A0AA40ELY0</accession>
<feature type="compositionally biased region" description="Polar residues" evidence="1">
    <location>
        <begin position="96"/>
        <end position="116"/>
    </location>
</feature>
<protein>
    <submittedName>
        <fullName evidence="2">Uncharacterized protein</fullName>
    </submittedName>
</protein>
<dbReference type="EMBL" id="JAUKTV010000003">
    <property type="protein sequence ID" value="KAK0741743.1"/>
    <property type="molecule type" value="Genomic_DNA"/>
</dbReference>
<evidence type="ECO:0000313" key="3">
    <source>
        <dbReference type="Proteomes" id="UP001172159"/>
    </source>
</evidence>
<feature type="region of interest" description="Disordered" evidence="1">
    <location>
        <begin position="229"/>
        <end position="266"/>
    </location>
</feature>
<sequence>MASTSELASAPASAAVVVAPAEGTPIAPDLDFEEQDRLAREKEAREVEARQKQEEADDDTRLVAVLRAAIQEEDAREARRAEQQRAVQHQALEHQYVQNQAEQHQSTQTRVFQNHQAAHHQDCHNQAAQHQNPQYQAVQQNAVQQSAPKVSKAPRVRKTEEEKREAKKIREREAYHRRKAQKAEAARQEQIRLQQEHSQQMLDRVSAIRQQQEDAHQAGLQSCGASTMADWQTDSNKRQAPSPAFGDLGQTAQPVPPAQSNPSAAPARAPGCTYMYFRFSSGNWYLVPSTPSPPINGRTTRAVPKHHKLGHMKSVSQSRIGVFEAFRKTVVGRSGNQDVSIPVGFSYCDWLGIEDNMANLEKARRYPRQLHPYIRGMDMA</sequence>